<evidence type="ECO:0000256" key="3">
    <source>
        <dbReference type="ARBA" id="ARBA00023315"/>
    </source>
</evidence>
<gene>
    <name evidence="4" type="ORF">POPTR_014G113600</name>
</gene>
<reference evidence="4 5" key="1">
    <citation type="journal article" date="2006" name="Science">
        <title>The genome of black cottonwood, Populus trichocarpa (Torr. &amp; Gray).</title>
        <authorList>
            <person name="Tuskan G.A."/>
            <person name="Difazio S."/>
            <person name="Jansson S."/>
            <person name="Bohlmann J."/>
            <person name="Grigoriev I."/>
            <person name="Hellsten U."/>
            <person name="Putnam N."/>
            <person name="Ralph S."/>
            <person name="Rombauts S."/>
            <person name="Salamov A."/>
            <person name="Schein J."/>
            <person name="Sterck L."/>
            <person name="Aerts A."/>
            <person name="Bhalerao R.R."/>
            <person name="Bhalerao R.P."/>
            <person name="Blaudez D."/>
            <person name="Boerjan W."/>
            <person name="Brun A."/>
            <person name="Brunner A."/>
            <person name="Busov V."/>
            <person name="Campbell M."/>
            <person name="Carlson J."/>
            <person name="Chalot M."/>
            <person name="Chapman J."/>
            <person name="Chen G.L."/>
            <person name="Cooper D."/>
            <person name="Coutinho P.M."/>
            <person name="Couturier J."/>
            <person name="Covert S."/>
            <person name="Cronk Q."/>
            <person name="Cunningham R."/>
            <person name="Davis J."/>
            <person name="Degroeve S."/>
            <person name="Dejardin A."/>
            <person name="Depamphilis C."/>
            <person name="Detter J."/>
            <person name="Dirks B."/>
            <person name="Dubchak I."/>
            <person name="Duplessis S."/>
            <person name="Ehlting J."/>
            <person name="Ellis B."/>
            <person name="Gendler K."/>
            <person name="Goodstein D."/>
            <person name="Gribskov M."/>
            <person name="Grimwood J."/>
            <person name="Groover A."/>
            <person name="Gunter L."/>
            <person name="Hamberger B."/>
            <person name="Heinze B."/>
            <person name="Helariutta Y."/>
            <person name="Henrissat B."/>
            <person name="Holligan D."/>
            <person name="Holt R."/>
            <person name="Huang W."/>
            <person name="Islam-Faridi N."/>
            <person name="Jones S."/>
            <person name="Jones-Rhoades M."/>
            <person name="Jorgensen R."/>
            <person name="Joshi C."/>
            <person name="Kangasjarvi J."/>
            <person name="Karlsson J."/>
            <person name="Kelleher C."/>
            <person name="Kirkpatrick R."/>
            <person name="Kirst M."/>
            <person name="Kohler A."/>
            <person name="Kalluri U."/>
            <person name="Larimer F."/>
            <person name="Leebens-Mack J."/>
            <person name="Leple J.C."/>
            <person name="Locascio P."/>
            <person name="Lou Y."/>
            <person name="Lucas S."/>
            <person name="Martin F."/>
            <person name="Montanini B."/>
            <person name="Napoli C."/>
            <person name="Nelson D.R."/>
            <person name="Nelson C."/>
            <person name="Nieminen K."/>
            <person name="Nilsson O."/>
            <person name="Pereda V."/>
            <person name="Peter G."/>
            <person name="Philippe R."/>
            <person name="Pilate G."/>
            <person name="Poliakov A."/>
            <person name="Razumovskaya J."/>
            <person name="Richardson P."/>
            <person name="Rinaldi C."/>
            <person name="Ritland K."/>
            <person name="Rouze P."/>
            <person name="Ryaboy D."/>
            <person name="Schmutz J."/>
            <person name="Schrader J."/>
            <person name="Segerman B."/>
            <person name="Shin H."/>
            <person name="Siddiqui A."/>
            <person name="Sterky F."/>
            <person name="Terry A."/>
            <person name="Tsai C.J."/>
            <person name="Uberbacher E."/>
            <person name="Unneberg P."/>
            <person name="Vahala J."/>
            <person name="Wall K."/>
            <person name="Wessler S."/>
            <person name="Yang G."/>
            <person name="Yin T."/>
            <person name="Douglas C."/>
            <person name="Marra M."/>
            <person name="Sandberg G."/>
            <person name="Van de Peer Y."/>
            <person name="Rokhsar D."/>
        </authorList>
    </citation>
    <scope>NUCLEOTIDE SEQUENCE [LARGE SCALE GENOMIC DNA]</scope>
    <source>
        <strain evidence="5">cv. Nisqually</strain>
    </source>
</reference>
<dbReference type="OrthoDB" id="444127at2759"/>
<dbReference type="Pfam" id="PF02458">
    <property type="entry name" value="Transferase"/>
    <property type="match status" value="1"/>
</dbReference>
<organism evidence="4 5">
    <name type="scientific">Populus trichocarpa</name>
    <name type="common">Western balsam poplar</name>
    <name type="synonym">Populus balsamifera subsp. trichocarpa</name>
    <dbReference type="NCBI Taxonomy" id="3694"/>
    <lineage>
        <taxon>Eukaryota</taxon>
        <taxon>Viridiplantae</taxon>
        <taxon>Streptophyta</taxon>
        <taxon>Embryophyta</taxon>
        <taxon>Tracheophyta</taxon>
        <taxon>Spermatophyta</taxon>
        <taxon>Magnoliopsida</taxon>
        <taxon>eudicotyledons</taxon>
        <taxon>Gunneridae</taxon>
        <taxon>Pentapetalae</taxon>
        <taxon>rosids</taxon>
        <taxon>fabids</taxon>
        <taxon>Malpighiales</taxon>
        <taxon>Salicaceae</taxon>
        <taxon>Saliceae</taxon>
        <taxon>Populus</taxon>
    </lineage>
</organism>
<comment type="similarity">
    <text evidence="1">Belongs to the plant acyltransferase family.</text>
</comment>
<dbReference type="STRING" id="3694.A0A2K1XU20"/>
<evidence type="ECO:0000256" key="1">
    <source>
        <dbReference type="ARBA" id="ARBA00009861"/>
    </source>
</evidence>
<dbReference type="InParanoid" id="A0A2K1XU20"/>
<dbReference type="PANTHER" id="PTHR31147:SF1">
    <property type="entry name" value="ACYL TRANSFERASE 4"/>
    <property type="match status" value="1"/>
</dbReference>
<protein>
    <submittedName>
        <fullName evidence="4">Uncharacterized protein</fullName>
    </submittedName>
</protein>
<keyword evidence="2" id="KW-0808">Transferase</keyword>
<dbReference type="EMBL" id="CM009303">
    <property type="protein sequence ID" value="PNT04258.1"/>
    <property type="molecule type" value="Genomic_DNA"/>
</dbReference>
<dbReference type="GO" id="GO:0016746">
    <property type="term" value="F:acyltransferase activity"/>
    <property type="evidence" value="ECO:0007669"/>
    <property type="project" value="UniProtKB-KW"/>
</dbReference>
<evidence type="ECO:0000313" key="5">
    <source>
        <dbReference type="Proteomes" id="UP000006729"/>
    </source>
</evidence>
<keyword evidence="5" id="KW-1185">Reference proteome</keyword>
<dbReference type="InterPro" id="IPR023213">
    <property type="entry name" value="CAT-like_dom_sf"/>
</dbReference>
<dbReference type="FunCoup" id="A0A2K1XU20">
    <property type="interactions" value="5"/>
</dbReference>
<keyword evidence="3" id="KW-0012">Acyltransferase</keyword>
<dbReference type="InterPro" id="IPR050898">
    <property type="entry name" value="Plant_acyltransferase"/>
</dbReference>
<dbReference type="OMA" id="VHVVPIQ"/>
<dbReference type="Gramene" id="Potri.014G113600.1.v4.1">
    <property type="protein sequence ID" value="Potri.014G113600.1.v4.1"/>
    <property type="gene ID" value="Potri.014G113600.v4.1"/>
</dbReference>
<accession>A0A2K1XU20</accession>
<dbReference type="Gene3D" id="3.30.559.10">
    <property type="entry name" value="Chloramphenicol acetyltransferase-like domain"/>
    <property type="match status" value="2"/>
</dbReference>
<evidence type="ECO:0000313" key="4">
    <source>
        <dbReference type="EMBL" id="PNT04258.1"/>
    </source>
</evidence>
<evidence type="ECO:0000256" key="2">
    <source>
        <dbReference type="ARBA" id="ARBA00022679"/>
    </source>
</evidence>
<sequence>MPMVFSVIRSSRGLIRPLERTPSGILDLSVIDRLPVLRCNARTLHVFRHGPEAAQVIKEALSKALVPYYPLAGWLKESSQGQLQIECSAQGVWFVEASANCTLDTVSYFDNVMSIPYDDLLPDYVPETEGTEPLVQMQVTQFECGGFVIGLIFCHAICDGLGAAQFLNAVGENARGLEHPSTTPVWCRDFCPLPPQQEKMNTLPKLPPAMPNYRLQHANIDISLDQIKQVKTEFHDSTSQMCSTFEAVAATFWKFRTLAVNFEQNTEVKLVFFANCRQLLEPPLPKGFYGNCFFPVTITTSSETLAQASNVEVIKLIQEAKGNLPVEFSKYLKGDYMKNGEDPFAPPLIYTTLFISEWGRLGFNQVDYGWGPPVHIVPIQGSSIIPVGIVGSLPLPKKGIRLMTWCVEEVHRQPFIDQMVKVI</sequence>
<dbReference type="PANTHER" id="PTHR31147">
    <property type="entry name" value="ACYL TRANSFERASE 4"/>
    <property type="match status" value="1"/>
</dbReference>
<name>A0A2K1XU20_POPTR</name>
<dbReference type="SMR" id="A0A2K1XU20"/>
<dbReference type="Proteomes" id="UP000006729">
    <property type="component" value="Chromosome 14"/>
</dbReference>
<proteinExistence type="inferred from homology"/>
<dbReference type="AlphaFoldDB" id="A0A2K1XU20"/>